<dbReference type="OrthoDB" id="414698at2759"/>
<dbReference type="CDD" id="cd00209">
    <property type="entry name" value="DHFR"/>
    <property type="match status" value="1"/>
</dbReference>
<evidence type="ECO:0000256" key="6">
    <source>
        <dbReference type="ARBA" id="ARBA00023002"/>
    </source>
</evidence>
<keyword evidence="4" id="KW-0554">One-carbon metabolism</keyword>
<comment type="pathway">
    <text evidence="1">Cofactor biosynthesis; tetrahydrofolate biosynthesis; 5,6,7,8-tetrahydrofolate from 7,8-dihydrofolate: step 1/1.</text>
</comment>
<dbReference type="PANTHER" id="PTHR48069:SF3">
    <property type="entry name" value="DIHYDROFOLATE REDUCTASE"/>
    <property type="match status" value="1"/>
</dbReference>
<dbReference type="EC" id="1.5.1.3" evidence="2"/>
<evidence type="ECO:0000256" key="1">
    <source>
        <dbReference type="ARBA" id="ARBA00004903"/>
    </source>
</evidence>
<evidence type="ECO:0000259" key="7">
    <source>
        <dbReference type="PROSITE" id="PS51330"/>
    </source>
</evidence>
<dbReference type="PRINTS" id="PR00070">
    <property type="entry name" value="DHFR"/>
</dbReference>
<dbReference type="Pfam" id="PF00186">
    <property type="entry name" value="DHFR_1"/>
    <property type="match status" value="1"/>
</dbReference>
<keyword evidence="9" id="KW-1185">Reference proteome</keyword>
<dbReference type="EMBL" id="CAMKVN010002974">
    <property type="protein sequence ID" value="CAI2183234.1"/>
    <property type="molecule type" value="Genomic_DNA"/>
</dbReference>
<dbReference type="GO" id="GO:0004146">
    <property type="term" value="F:dihydrofolate reductase activity"/>
    <property type="evidence" value="ECO:0007669"/>
    <property type="project" value="UniProtKB-EC"/>
</dbReference>
<evidence type="ECO:0000313" key="8">
    <source>
        <dbReference type="EMBL" id="CAI2183234.1"/>
    </source>
</evidence>
<dbReference type="GO" id="GO:0046654">
    <property type="term" value="P:tetrahydrofolate biosynthetic process"/>
    <property type="evidence" value="ECO:0007669"/>
    <property type="project" value="InterPro"/>
</dbReference>
<feature type="domain" description="DHFR" evidence="7">
    <location>
        <begin position="1"/>
        <end position="109"/>
    </location>
</feature>
<dbReference type="Gene3D" id="3.40.430.10">
    <property type="entry name" value="Dihydrofolate Reductase, subunit A"/>
    <property type="match status" value="1"/>
</dbReference>
<name>A0A9W4SWB3_9GLOM</name>
<keyword evidence="5" id="KW-0521">NADP</keyword>
<proteinExistence type="predicted"/>
<accession>A0A9W4SWB3</accession>
<dbReference type="AlphaFoldDB" id="A0A9W4SWB3"/>
<dbReference type="Proteomes" id="UP001153678">
    <property type="component" value="Unassembled WGS sequence"/>
</dbReference>
<evidence type="ECO:0000313" key="9">
    <source>
        <dbReference type="Proteomes" id="UP001153678"/>
    </source>
</evidence>
<dbReference type="GO" id="GO:0050661">
    <property type="term" value="F:NADP binding"/>
    <property type="evidence" value="ECO:0007669"/>
    <property type="project" value="InterPro"/>
</dbReference>
<dbReference type="InterPro" id="IPR024072">
    <property type="entry name" value="DHFR-like_dom_sf"/>
</dbReference>
<dbReference type="InterPro" id="IPR012259">
    <property type="entry name" value="DHFR"/>
</dbReference>
<dbReference type="GO" id="GO:0006730">
    <property type="term" value="P:one-carbon metabolic process"/>
    <property type="evidence" value="ECO:0007669"/>
    <property type="project" value="UniProtKB-KW"/>
</dbReference>
<sequence>MKYFSQITSRNIVLMGAKTFESIGKPLKNRHNIVITRNKEKYKNWQDKNLIFASDLKGVLETYKGNKNQHIFVIGGREIYQQTFFVADYYYVSVVKGTCEGDTYFPFPN</sequence>
<comment type="caution">
    <text evidence="8">The sequence shown here is derived from an EMBL/GenBank/DDBJ whole genome shotgun (WGS) entry which is preliminary data.</text>
</comment>
<organism evidence="8 9">
    <name type="scientific">Funneliformis geosporum</name>
    <dbReference type="NCBI Taxonomy" id="1117311"/>
    <lineage>
        <taxon>Eukaryota</taxon>
        <taxon>Fungi</taxon>
        <taxon>Fungi incertae sedis</taxon>
        <taxon>Mucoromycota</taxon>
        <taxon>Glomeromycotina</taxon>
        <taxon>Glomeromycetes</taxon>
        <taxon>Glomerales</taxon>
        <taxon>Glomeraceae</taxon>
        <taxon>Funneliformis</taxon>
    </lineage>
</organism>
<dbReference type="SUPFAM" id="SSF53597">
    <property type="entry name" value="Dihydrofolate reductase-like"/>
    <property type="match status" value="1"/>
</dbReference>
<gene>
    <name evidence="8" type="ORF">FWILDA_LOCUS10977</name>
</gene>
<dbReference type="InterPro" id="IPR001796">
    <property type="entry name" value="DHFR_dom"/>
</dbReference>
<evidence type="ECO:0000256" key="5">
    <source>
        <dbReference type="ARBA" id="ARBA00022857"/>
    </source>
</evidence>
<evidence type="ECO:0000256" key="4">
    <source>
        <dbReference type="ARBA" id="ARBA00022563"/>
    </source>
</evidence>
<protein>
    <recommendedName>
        <fullName evidence="3">Dihydrofolate reductase</fullName>
        <ecNumber evidence="2">1.5.1.3</ecNumber>
    </recommendedName>
</protein>
<dbReference type="PANTHER" id="PTHR48069">
    <property type="entry name" value="DIHYDROFOLATE REDUCTASE"/>
    <property type="match status" value="1"/>
</dbReference>
<reference evidence="8" key="1">
    <citation type="submission" date="2022-08" db="EMBL/GenBank/DDBJ databases">
        <authorList>
            <person name="Kallberg Y."/>
            <person name="Tangrot J."/>
            <person name="Rosling A."/>
        </authorList>
    </citation>
    <scope>NUCLEOTIDE SEQUENCE</scope>
    <source>
        <strain evidence="8">Wild A</strain>
    </source>
</reference>
<keyword evidence="6" id="KW-0560">Oxidoreductase</keyword>
<evidence type="ECO:0000256" key="2">
    <source>
        <dbReference type="ARBA" id="ARBA00012856"/>
    </source>
</evidence>
<dbReference type="GO" id="GO:0046452">
    <property type="term" value="P:dihydrofolate metabolic process"/>
    <property type="evidence" value="ECO:0007669"/>
    <property type="project" value="TreeGrafter"/>
</dbReference>
<evidence type="ECO:0000256" key="3">
    <source>
        <dbReference type="ARBA" id="ARBA00018886"/>
    </source>
</evidence>
<dbReference type="PROSITE" id="PS51330">
    <property type="entry name" value="DHFR_2"/>
    <property type="match status" value="1"/>
</dbReference>
<dbReference type="GO" id="GO:0046655">
    <property type="term" value="P:folic acid metabolic process"/>
    <property type="evidence" value="ECO:0007669"/>
    <property type="project" value="TreeGrafter"/>
</dbReference>